<feature type="compositionally biased region" description="Polar residues" evidence="1">
    <location>
        <begin position="504"/>
        <end position="517"/>
    </location>
</feature>
<feature type="region of interest" description="Disordered" evidence="1">
    <location>
        <begin position="504"/>
        <end position="542"/>
    </location>
</feature>
<keyword evidence="3" id="KW-1185">Reference proteome</keyword>
<dbReference type="PANTHER" id="PTHR41339:SF1">
    <property type="entry name" value="SECRETED PROTEIN"/>
    <property type="match status" value="1"/>
</dbReference>
<gene>
    <name evidence="2" type="ORF">CRI94_03660</name>
</gene>
<accession>A0A2A8D0H2</accession>
<dbReference type="PANTHER" id="PTHR41339">
    <property type="entry name" value="LIPL48"/>
    <property type="match status" value="1"/>
</dbReference>
<evidence type="ECO:0000256" key="1">
    <source>
        <dbReference type="SAM" id="MobiDB-lite"/>
    </source>
</evidence>
<dbReference type="EMBL" id="PDEQ01000002">
    <property type="protein sequence ID" value="PEN14148.1"/>
    <property type="molecule type" value="Genomic_DNA"/>
</dbReference>
<evidence type="ECO:0000313" key="3">
    <source>
        <dbReference type="Proteomes" id="UP000220102"/>
    </source>
</evidence>
<comment type="caution">
    <text evidence="2">The sequence shown here is derived from an EMBL/GenBank/DDBJ whole genome shotgun (WGS) entry which is preliminary data.</text>
</comment>
<sequence>MNQRWFVPSAVKKGMLRNHHPALVFLLARYTLSYNVCIMQNTETNQQSPWSVALRLLGLFLLVPALVLTGCDSSGDNGSDDDGDDNDTPFTVEAYDTTTVDGQDAIRVTDVNSGGIGYVDENGDDVTSVTWTNDFVYILEEYIFVNLGQTLNIEPGTVIKGAPGSGENATALVVASGGTINADGNPGSSDPSAADPIIFTAQADDGSGLGRDVRGQWGGIILLGDAPLNTVPATQSVEGVPGDDPRAEYGGSNAGHNVGTFRFVQIRHSGSALAAGDEIQALTLGGVGNGSTIEYVEAFASSDDGFEFFGGTVNTRYLVGAFNADDTFDMDQGMTGNHQFWLGIQSPVEAGRIAEMDGGTDPEDGTPLATPHIFNATYIGIGPGENAQGDNNSPFLIHRDNNASSYYNSVFLEGGRDAGLQVEDLASGADSRARQEAGDLNHKNNLWWNIGPSWDPGATTNPTTFEDIIQLTEDDQGNEINPSYRGDLAQYLRDNGNQLLTSSPIQSVSRESGTNGLNPLASGDATSGAPTPDAALENSGVNGSLEDTGYYGAFGTTNWAKGWTLLDQNGYFN</sequence>
<dbReference type="Proteomes" id="UP000220102">
    <property type="component" value="Unassembled WGS sequence"/>
</dbReference>
<reference evidence="2 3" key="1">
    <citation type="submission" date="2017-10" db="EMBL/GenBank/DDBJ databases">
        <title>Draft genome of Longibacter Salinarum.</title>
        <authorList>
            <person name="Goh K.M."/>
            <person name="Shamsir M.S."/>
            <person name="Lim S.W."/>
        </authorList>
    </citation>
    <scope>NUCLEOTIDE SEQUENCE [LARGE SCALE GENOMIC DNA]</scope>
    <source>
        <strain evidence="2 3">KCTC 52045</strain>
    </source>
</reference>
<dbReference type="AlphaFoldDB" id="A0A2A8D0H2"/>
<evidence type="ECO:0008006" key="4">
    <source>
        <dbReference type="Google" id="ProtNLM"/>
    </source>
</evidence>
<protein>
    <recommendedName>
        <fullName evidence="4">T9SS C-terminal target domain-containing protein</fullName>
    </recommendedName>
</protein>
<organism evidence="2 3">
    <name type="scientific">Longibacter salinarum</name>
    <dbReference type="NCBI Taxonomy" id="1850348"/>
    <lineage>
        <taxon>Bacteria</taxon>
        <taxon>Pseudomonadati</taxon>
        <taxon>Rhodothermota</taxon>
        <taxon>Rhodothermia</taxon>
        <taxon>Rhodothermales</taxon>
        <taxon>Salisaetaceae</taxon>
        <taxon>Longibacter</taxon>
    </lineage>
</organism>
<evidence type="ECO:0000313" key="2">
    <source>
        <dbReference type="EMBL" id="PEN14148.1"/>
    </source>
</evidence>
<name>A0A2A8D0H2_9BACT</name>
<proteinExistence type="predicted"/>